<dbReference type="GO" id="GO:0006508">
    <property type="term" value="P:proteolysis"/>
    <property type="evidence" value="ECO:0007669"/>
    <property type="project" value="UniProtKB-KW"/>
</dbReference>
<dbReference type="Pfam" id="PF01471">
    <property type="entry name" value="PG_binding_1"/>
    <property type="match status" value="1"/>
</dbReference>
<dbReference type="InterPro" id="IPR051202">
    <property type="entry name" value="Peptidase_C40"/>
</dbReference>
<sequence length="222" mass="23854">MKRRFTLFFVAFAFLILCLTPIAQASDNMLKMGSTGSSVVELQIKLSSLGYSAGTADGIFGPKTQAAVKTFQSSTSLTPDGIVGPLTQNALNSAYAKVRTTEANDIVSTAQKYYGYPYQWGGTSPTTGFDCSGFTKYVFAQNGITLPRISRDQYTVGTSVSFSNLLPGDLVFFSCSKSGIVDHVGIYIGNNQFINASSSKGVTAYTFGTYWKSVYLGAKRVV</sequence>
<dbReference type="STRING" id="645991.Sgly_0497"/>
<dbReference type="HOGENOM" id="CLU_016043_1_6_9"/>
<dbReference type="Pfam" id="PF00877">
    <property type="entry name" value="NLPC_P60"/>
    <property type="match status" value="1"/>
</dbReference>
<dbReference type="PANTHER" id="PTHR47053">
    <property type="entry name" value="MUREIN DD-ENDOPEPTIDASE MEPH-RELATED"/>
    <property type="match status" value="1"/>
</dbReference>
<proteinExistence type="inferred from homology"/>
<evidence type="ECO:0000256" key="5">
    <source>
        <dbReference type="SAM" id="SignalP"/>
    </source>
</evidence>
<dbReference type="PROSITE" id="PS51935">
    <property type="entry name" value="NLPC_P60"/>
    <property type="match status" value="1"/>
</dbReference>
<keyword evidence="5" id="KW-0732">Signal</keyword>
<dbReference type="InterPro" id="IPR038765">
    <property type="entry name" value="Papain-like_cys_pep_sf"/>
</dbReference>
<keyword evidence="2" id="KW-0645">Protease</keyword>
<dbReference type="InterPro" id="IPR000064">
    <property type="entry name" value="NLP_P60_dom"/>
</dbReference>
<feature type="chain" id="PRO_5003257376" evidence="5">
    <location>
        <begin position="26"/>
        <end position="222"/>
    </location>
</feature>
<dbReference type="PANTHER" id="PTHR47053:SF1">
    <property type="entry name" value="MUREIN DD-ENDOPEPTIDASE MEPH-RELATED"/>
    <property type="match status" value="1"/>
</dbReference>
<keyword evidence="3" id="KW-0378">Hydrolase</keyword>
<evidence type="ECO:0000256" key="2">
    <source>
        <dbReference type="ARBA" id="ARBA00022670"/>
    </source>
</evidence>
<dbReference type="eggNOG" id="COG0791">
    <property type="taxonomic scope" value="Bacteria"/>
</dbReference>
<accession>F0SYR1</accession>
<evidence type="ECO:0000259" key="6">
    <source>
        <dbReference type="PROSITE" id="PS51935"/>
    </source>
</evidence>
<evidence type="ECO:0000256" key="4">
    <source>
        <dbReference type="ARBA" id="ARBA00022807"/>
    </source>
</evidence>
<dbReference type="InterPro" id="IPR036365">
    <property type="entry name" value="PGBD-like_sf"/>
</dbReference>
<dbReference type="InterPro" id="IPR002477">
    <property type="entry name" value="Peptidoglycan-bd-like"/>
</dbReference>
<dbReference type="Proteomes" id="UP000007488">
    <property type="component" value="Chromosome"/>
</dbReference>
<evidence type="ECO:0000256" key="1">
    <source>
        <dbReference type="ARBA" id="ARBA00007074"/>
    </source>
</evidence>
<keyword evidence="4" id="KW-0788">Thiol protease</keyword>
<dbReference type="AlphaFoldDB" id="F0SYR1"/>
<dbReference type="RefSeq" id="WP_013623733.1">
    <property type="nucleotide sequence ID" value="NC_015172.1"/>
</dbReference>
<evidence type="ECO:0000313" key="8">
    <source>
        <dbReference type="Proteomes" id="UP000007488"/>
    </source>
</evidence>
<reference evidence="7 8" key="1">
    <citation type="journal article" date="2011" name="Stand. Genomic Sci.">
        <title>Complete genome sequence of Syntrophobotulus glycolicus type strain (FlGlyR).</title>
        <authorList>
            <person name="Han C."/>
            <person name="Mwirichia R."/>
            <person name="Chertkov O."/>
            <person name="Held B."/>
            <person name="Lapidus A."/>
            <person name="Nolan M."/>
            <person name="Lucas S."/>
            <person name="Hammon N."/>
            <person name="Deshpande S."/>
            <person name="Cheng J.F."/>
            <person name="Tapia R."/>
            <person name="Goodwin L."/>
            <person name="Pitluck S."/>
            <person name="Huntemann M."/>
            <person name="Liolios K."/>
            <person name="Ivanova N."/>
            <person name="Pagani I."/>
            <person name="Mavromatis K."/>
            <person name="Ovchinikova G."/>
            <person name="Pati A."/>
            <person name="Chen A."/>
            <person name="Palaniappan K."/>
            <person name="Land M."/>
            <person name="Hauser L."/>
            <person name="Brambilla E.M."/>
            <person name="Rohde M."/>
            <person name="Spring S."/>
            <person name="Sikorski J."/>
            <person name="Goker M."/>
            <person name="Woyke T."/>
            <person name="Bristow J."/>
            <person name="Eisen J.A."/>
            <person name="Markowitz V."/>
            <person name="Hugenholtz P."/>
            <person name="Kyrpides N.C."/>
            <person name="Klenk H.P."/>
            <person name="Detter J.C."/>
        </authorList>
    </citation>
    <scope>NUCLEOTIDE SEQUENCE [LARGE SCALE GENOMIC DNA]</scope>
    <source>
        <strain evidence="8">DSM 8271 / FlGlyR</strain>
    </source>
</reference>
<name>F0SYR1_SYNGF</name>
<dbReference type="MEROPS" id="C40.006"/>
<keyword evidence="8" id="KW-1185">Reference proteome</keyword>
<dbReference type="Gene3D" id="1.10.101.10">
    <property type="entry name" value="PGBD-like superfamily/PGBD"/>
    <property type="match status" value="1"/>
</dbReference>
<dbReference type="KEGG" id="sgy:Sgly_0497"/>
<gene>
    <name evidence="7" type="ordered locus">Sgly_0497</name>
</gene>
<protein>
    <submittedName>
        <fullName evidence="7">NLP/P60 protein</fullName>
    </submittedName>
</protein>
<organism evidence="7 8">
    <name type="scientific">Syntrophobotulus glycolicus (strain DSM 8271 / FlGlyR)</name>
    <dbReference type="NCBI Taxonomy" id="645991"/>
    <lineage>
        <taxon>Bacteria</taxon>
        <taxon>Bacillati</taxon>
        <taxon>Bacillota</taxon>
        <taxon>Clostridia</taxon>
        <taxon>Eubacteriales</taxon>
        <taxon>Desulfitobacteriaceae</taxon>
        <taxon>Syntrophobotulus</taxon>
    </lineage>
</organism>
<dbReference type="Gene3D" id="3.90.1720.10">
    <property type="entry name" value="endopeptidase domain like (from Nostoc punctiforme)"/>
    <property type="match status" value="1"/>
</dbReference>
<dbReference type="InterPro" id="IPR036366">
    <property type="entry name" value="PGBDSf"/>
</dbReference>
<dbReference type="EMBL" id="CP002547">
    <property type="protein sequence ID" value="ADY54862.1"/>
    <property type="molecule type" value="Genomic_DNA"/>
</dbReference>
<evidence type="ECO:0000313" key="7">
    <source>
        <dbReference type="EMBL" id="ADY54862.1"/>
    </source>
</evidence>
<feature type="signal peptide" evidence="5">
    <location>
        <begin position="1"/>
        <end position="25"/>
    </location>
</feature>
<comment type="similarity">
    <text evidence="1">Belongs to the peptidase C40 family.</text>
</comment>
<dbReference type="GO" id="GO:0008234">
    <property type="term" value="F:cysteine-type peptidase activity"/>
    <property type="evidence" value="ECO:0007669"/>
    <property type="project" value="UniProtKB-KW"/>
</dbReference>
<reference evidence="8" key="2">
    <citation type="submission" date="2011-02" db="EMBL/GenBank/DDBJ databases">
        <title>The complete genome of Syntrophobotulus glycolicus DSM 8271.</title>
        <authorList>
            <person name="Lucas S."/>
            <person name="Copeland A."/>
            <person name="Lapidus A."/>
            <person name="Bruce D."/>
            <person name="Goodwin L."/>
            <person name="Pitluck S."/>
            <person name="Kyrpides N."/>
            <person name="Mavromatis K."/>
            <person name="Pagani I."/>
            <person name="Ivanova N."/>
            <person name="Mikhailova N."/>
            <person name="Chertkov O."/>
            <person name="Held B."/>
            <person name="Detter J.C."/>
            <person name="Tapia R."/>
            <person name="Han C."/>
            <person name="Land M."/>
            <person name="Hauser L."/>
            <person name="Markowitz V."/>
            <person name="Cheng J.-F."/>
            <person name="Hugenholtz P."/>
            <person name="Woyke T."/>
            <person name="Wu D."/>
            <person name="Spring S."/>
            <person name="Schroeder M."/>
            <person name="Brambilla E."/>
            <person name="Klenk H.-P."/>
            <person name="Eisen J.A."/>
        </authorList>
    </citation>
    <scope>NUCLEOTIDE SEQUENCE [LARGE SCALE GENOMIC DNA]</scope>
    <source>
        <strain evidence="8">DSM 8271 / FlGlyR</strain>
    </source>
</reference>
<dbReference type="OrthoDB" id="9808890at2"/>
<evidence type="ECO:0000256" key="3">
    <source>
        <dbReference type="ARBA" id="ARBA00022801"/>
    </source>
</evidence>
<dbReference type="SUPFAM" id="SSF47090">
    <property type="entry name" value="PGBD-like"/>
    <property type="match status" value="1"/>
</dbReference>
<feature type="domain" description="NlpC/P60" evidence="6">
    <location>
        <begin position="100"/>
        <end position="222"/>
    </location>
</feature>
<dbReference type="SUPFAM" id="SSF54001">
    <property type="entry name" value="Cysteine proteinases"/>
    <property type="match status" value="1"/>
</dbReference>